<reference evidence="5" key="1">
    <citation type="journal article" date="2015" name="Nature">
        <title>Complex archaea that bridge the gap between prokaryotes and eukaryotes.</title>
        <authorList>
            <person name="Spang A."/>
            <person name="Saw J.H."/>
            <person name="Jorgensen S.L."/>
            <person name="Zaremba-Niedzwiedzka K."/>
            <person name="Martijn J."/>
            <person name="Lind A.E."/>
            <person name="van Eijk R."/>
            <person name="Schleper C."/>
            <person name="Guy L."/>
            <person name="Ettema T.J."/>
        </authorList>
    </citation>
    <scope>NUCLEOTIDE SEQUENCE</scope>
</reference>
<dbReference type="Pfam" id="PF01555">
    <property type="entry name" value="N6_N4_Mtase"/>
    <property type="match status" value="1"/>
</dbReference>
<feature type="domain" description="DNA methylase N-4/N-6" evidence="4">
    <location>
        <begin position="135"/>
        <end position="207"/>
    </location>
</feature>
<dbReference type="GO" id="GO:0003677">
    <property type="term" value="F:DNA binding"/>
    <property type="evidence" value="ECO:0007669"/>
    <property type="project" value="InterPro"/>
</dbReference>
<dbReference type="PANTHER" id="PTHR13370:SF3">
    <property type="entry name" value="TRNA (GUANINE(10)-N2)-METHYLTRANSFERASE HOMOLOG"/>
    <property type="match status" value="1"/>
</dbReference>
<evidence type="ECO:0000259" key="4">
    <source>
        <dbReference type="Pfam" id="PF01555"/>
    </source>
</evidence>
<accession>A0A0F9Q5I1</accession>
<dbReference type="Gene3D" id="3.40.50.150">
    <property type="entry name" value="Vaccinia Virus protein VP39"/>
    <property type="match status" value="1"/>
</dbReference>
<dbReference type="GO" id="GO:0008170">
    <property type="term" value="F:N-methyltransferase activity"/>
    <property type="evidence" value="ECO:0007669"/>
    <property type="project" value="InterPro"/>
</dbReference>
<dbReference type="EMBL" id="LAZR01001774">
    <property type="protein sequence ID" value="KKN39250.1"/>
    <property type="molecule type" value="Genomic_DNA"/>
</dbReference>
<dbReference type="GO" id="GO:0005737">
    <property type="term" value="C:cytoplasm"/>
    <property type="evidence" value="ECO:0007669"/>
    <property type="project" value="TreeGrafter"/>
</dbReference>
<organism evidence="5">
    <name type="scientific">marine sediment metagenome</name>
    <dbReference type="NCBI Taxonomy" id="412755"/>
    <lineage>
        <taxon>unclassified sequences</taxon>
        <taxon>metagenomes</taxon>
        <taxon>ecological metagenomes</taxon>
    </lineage>
</organism>
<keyword evidence="2" id="KW-0489">Methyltransferase</keyword>
<comment type="caution">
    <text evidence="5">The sequence shown here is derived from an EMBL/GenBank/DDBJ whole genome shotgun (WGS) entry which is preliminary data.</text>
</comment>
<dbReference type="AlphaFoldDB" id="A0A0F9Q5I1"/>
<proteinExistence type="inferred from homology"/>
<comment type="similarity">
    <text evidence="1">Belongs to the N(4)/N(6)-methyltransferase family.</text>
</comment>
<dbReference type="InterPro" id="IPR029063">
    <property type="entry name" value="SAM-dependent_MTases_sf"/>
</dbReference>
<dbReference type="InterPro" id="IPR001091">
    <property type="entry name" value="RM_Methyltransferase"/>
</dbReference>
<evidence type="ECO:0000256" key="3">
    <source>
        <dbReference type="ARBA" id="ARBA00022679"/>
    </source>
</evidence>
<dbReference type="GO" id="GO:0009007">
    <property type="term" value="F:site-specific DNA-methyltransferase (adenine-specific) activity"/>
    <property type="evidence" value="ECO:0007669"/>
    <property type="project" value="TreeGrafter"/>
</dbReference>
<gene>
    <name evidence="5" type="ORF">LCGC14_0745330</name>
</gene>
<sequence>MKPYYERDGIVIYHGDCREVLPTLGPVDVVLTDPPYNSKNIGPNERTYENHEVLSDADYQIFCETWFDLTSALTKRLVFTPGIKYAWNYPAPLWMLCWHKPSAVAYNRMRGLNAWEPVLLYGYPPKKWHGQDYFRQDPLNFSKGPERDHPCPKPITLWRWLVQNCSAEGETILDPFMGSGTTLRAAKDLGRKAIGIEIGEKYCKIAAQRLAQSVLPLAPRPAPAGQAKLEGV</sequence>
<keyword evidence="3" id="KW-0808">Transferase</keyword>
<dbReference type="SUPFAM" id="SSF53335">
    <property type="entry name" value="S-adenosyl-L-methionine-dependent methyltransferases"/>
    <property type="match status" value="1"/>
</dbReference>
<protein>
    <recommendedName>
        <fullName evidence="4">DNA methylase N-4/N-6 domain-containing protein</fullName>
    </recommendedName>
</protein>
<name>A0A0F9Q5I1_9ZZZZ</name>
<evidence type="ECO:0000256" key="1">
    <source>
        <dbReference type="ARBA" id="ARBA00006594"/>
    </source>
</evidence>
<dbReference type="PANTHER" id="PTHR13370">
    <property type="entry name" value="RNA METHYLASE-RELATED"/>
    <property type="match status" value="1"/>
</dbReference>
<dbReference type="InterPro" id="IPR002052">
    <property type="entry name" value="DNA_methylase_N6_adenine_CS"/>
</dbReference>
<evidence type="ECO:0000313" key="5">
    <source>
        <dbReference type="EMBL" id="KKN39250.1"/>
    </source>
</evidence>
<evidence type="ECO:0000256" key="2">
    <source>
        <dbReference type="ARBA" id="ARBA00022603"/>
    </source>
</evidence>
<dbReference type="PROSITE" id="PS00092">
    <property type="entry name" value="N6_MTASE"/>
    <property type="match status" value="1"/>
</dbReference>
<dbReference type="InterPro" id="IPR002941">
    <property type="entry name" value="DNA_methylase_N4/N6"/>
</dbReference>
<dbReference type="GO" id="GO:0032259">
    <property type="term" value="P:methylation"/>
    <property type="evidence" value="ECO:0007669"/>
    <property type="project" value="UniProtKB-KW"/>
</dbReference>
<dbReference type="PRINTS" id="PR00508">
    <property type="entry name" value="S21N4MTFRASE"/>
</dbReference>